<gene>
    <name evidence="1" type="ORF">COR50_04240</name>
</gene>
<reference evidence="1 2" key="1">
    <citation type="submission" date="2017-10" db="EMBL/GenBank/DDBJ databases">
        <title>Paenichitinophaga pekingensis gen. nov., sp. nov., isolated from activated sludge.</title>
        <authorList>
            <person name="Jin D."/>
            <person name="Kong X."/>
            <person name="Deng Y."/>
            <person name="Bai Z."/>
        </authorList>
    </citation>
    <scope>NUCLEOTIDE SEQUENCE [LARGE SCALE GENOMIC DNA]</scope>
    <source>
        <strain evidence="1 2">13</strain>
    </source>
</reference>
<dbReference type="KEGG" id="cbae:COR50_04240"/>
<dbReference type="RefSeq" id="WP_098192835.1">
    <property type="nucleotide sequence ID" value="NZ_CP023777.1"/>
</dbReference>
<dbReference type="Proteomes" id="UP000220133">
    <property type="component" value="Chromosome"/>
</dbReference>
<proteinExistence type="predicted"/>
<name>A0A291QR76_9BACT</name>
<dbReference type="AlphaFoldDB" id="A0A291QR76"/>
<evidence type="ECO:0000313" key="1">
    <source>
        <dbReference type="EMBL" id="ATL46447.1"/>
    </source>
</evidence>
<protein>
    <submittedName>
        <fullName evidence="1">Uncharacterized protein</fullName>
    </submittedName>
</protein>
<dbReference type="EMBL" id="CP023777">
    <property type="protein sequence ID" value="ATL46447.1"/>
    <property type="molecule type" value="Genomic_DNA"/>
</dbReference>
<sequence>MGRKRGELENVVINSSNYLIGMQGVTMYYKHGITKEKFVVTADKQLQGFIVVITRKNITALLVEKHLSKIRANGNIHNTQVYFLTDGLHPNHAIYSGHPEKVQILPDFERLINDLKRTFCG</sequence>
<keyword evidence="2" id="KW-1185">Reference proteome</keyword>
<evidence type="ECO:0000313" key="2">
    <source>
        <dbReference type="Proteomes" id="UP000220133"/>
    </source>
</evidence>
<accession>A0A291QR76</accession>
<organism evidence="1 2">
    <name type="scientific">Chitinophaga caeni</name>
    <dbReference type="NCBI Taxonomy" id="2029983"/>
    <lineage>
        <taxon>Bacteria</taxon>
        <taxon>Pseudomonadati</taxon>
        <taxon>Bacteroidota</taxon>
        <taxon>Chitinophagia</taxon>
        <taxon>Chitinophagales</taxon>
        <taxon>Chitinophagaceae</taxon>
        <taxon>Chitinophaga</taxon>
    </lineage>
</organism>